<evidence type="ECO:0000313" key="2">
    <source>
        <dbReference type="EMBL" id="MCH88188.1"/>
    </source>
</evidence>
<keyword evidence="3" id="KW-1185">Reference proteome</keyword>
<keyword evidence="2" id="KW-0695">RNA-directed DNA polymerase</keyword>
<dbReference type="CDD" id="cd06222">
    <property type="entry name" value="RNase_H_like"/>
    <property type="match status" value="1"/>
</dbReference>
<gene>
    <name evidence="2" type="ORF">A2U01_0009071</name>
</gene>
<evidence type="ECO:0000259" key="1">
    <source>
        <dbReference type="Pfam" id="PF13456"/>
    </source>
</evidence>
<proteinExistence type="predicted"/>
<feature type="domain" description="RNase H type-1" evidence="1">
    <location>
        <begin position="93"/>
        <end position="150"/>
    </location>
</feature>
<name>A0A392MNH0_9FABA</name>
<dbReference type="InterPro" id="IPR053151">
    <property type="entry name" value="RNase_H-like"/>
</dbReference>
<reference evidence="2 3" key="1">
    <citation type="journal article" date="2018" name="Front. Plant Sci.">
        <title>Red Clover (Trifolium pratense) and Zigzag Clover (T. medium) - A Picture of Genomic Similarities and Differences.</title>
        <authorList>
            <person name="Dluhosova J."/>
            <person name="Istvanek J."/>
            <person name="Nedelnik J."/>
            <person name="Repkova J."/>
        </authorList>
    </citation>
    <scope>NUCLEOTIDE SEQUENCE [LARGE SCALE GENOMIC DNA]</scope>
    <source>
        <strain evidence="3">cv. 10/8</strain>
        <tissue evidence="2">Leaf</tissue>
    </source>
</reference>
<dbReference type="InterPro" id="IPR002156">
    <property type="entry name" value="RNaseH_domain"/>
</dbReference>
<keyword evidence="2" id="KW-0808">Transferase</keyword>
<dbReference type="Pfam" id="PF13456">
    <property type="entry name" value="RVT_3"/>
    <property type="match status" value="1"/>
</dbReference>
<comment type="caution">
    <text evidence="2">The sequence shown here is derived from an EMBL/GenBank/DDBJ whole genome shotgun (WGS) entry which is preliminary data.</text>
</comment>
<protein>
    <submittedName>
        <fullName evidence="2">Non-LTR retroelement reverse transcriptase</fullName>
    </submittedName>
</protein>
<dbReference type="PANTHER" id="PTHR47723">
    <property type="entry name" value="OS05G0353850 PROTEIN"/>
    <property type="match status" value="1"/>
</dbReference>
<dbReference type="InterPro" id="IPR044730">
    <property type="entry name" value="RNase_H-like_dom_plant"/>
</dbReference>
<dbReference type="PANTHER" id="PTHR47723:SF13">
    <property type="entry name" value="PUTATIVE-RELATED"/>
    <property type="match status" value="1"/>
</dbReference>
<dbReference type="Proteomes" id="UP000265520">
    <property type="component" value="Unassembled WGS sequence"/>
</dbReference>
<sequence length="156" mass="18475">DWFFKNFSNNEYGAQNEGWKSIFMVACWYMWKWRNKFIFYEDFRRPSNPIHVILKMAWDIDSSEHNHLNRGQRKKDIIFIGWKRPPEGLIKLNYDGDYKESVDLAGCDGLLRDSDGQRLQGYTQKIGVCDALYAEMWAMYVGMNLAQRQGELLNSL</sequence>
<accession>A0A392MNH0</accession>
<dbReference type="GO" id="GO:0003964">
    <property type="term" value="F:RNA-directed DNA polymerase activity"/>
    <property type="evidence" value="ECO:0007669"/>
    <property type="project" value="UniProtKB-KW"/>
</dbReference>
<dbReference type="EMBL" id="LXQA010013679">
    <property type="protein sequence ID" value="MCH88188.1"/>
    <property type="molecule type" value="Genomic_DNA"/>
</dbReference>
<keyword evidence="2" id="KW-0548">Nucleotidyltransferase</keyword>
<dbReference type="AlphaFoldDB" id="A0A392MNH0"/>
<organism evidence="2 3">
    <name type="scientific">Trifolium medium</name>
    <dbReference type="NCBI Taxonomy" id="97028"/>
    <lineage>
        <taxon>Eukaryota</taxon>
        <taxon>Viridiplantae</taxon>
        <taxon>Streptophyta</taxon>
        <taxon>Embryophyta</taxon>
        <taxon>Tracheophyta</taxon>
        <taxon>Spermatophyta</taxon>
        <taxon>Magnoliopsida</taxon>
        <taxon>eudicotyledons</taxon>
        <taxon>Gunneridae</taxon>
        <taxon>Pentapetalae</taxon>
        <taxon>rosids</taxon>
        <taxon>fabids</taxon>
        <taxon>Fabales</taxon>
        <taxon>Fabaceae</taxon>
        <taxon>Papilionoideae</taxon>
        <taxon>50 kb inversion clade</taxon>
        <taxon>NPAAA clade</taxon>
        <taxon>Hologalegina</taxon>
        <taxon>IRL clade</taxon>
        <taxon>Trifolieae</taxon>
        <taxon>Trifolium</taxon>
    </lineage>
</organism>
<dbReference type="GO" id="GO:0003676">
    <property type="term" value="F:nucleic acid binding"/>
    <property type="evidence" value="ECO:0007669"/>
    <property type="project" value="InterPro"/>
</dbReference>
<dbReference type="GO" id="GO:0004523">
    <property type="term" value="F:RNA-DNA hybrid ribonuclease activity"/>
    <property type="evidence" value="ECO:0007669"/>
    <property type="project" value="InterPro"/>
</dbReference>
<feature type="non-terminal residue" evidence="2">
    <location>
        <position position="1"/>
    </location>
</feature>
<evidence type="ECO:0000313" key="3">
    <source>
        <dbReference type="Proteomes" id="UP000265520"/>
    </source>
</evidence>